<evidence type="ECO:0000259" key="17">
    <source>
        <dbReference type="PROSITE" id="PS50188"/>
    </source>
</evidence>
<dbReference type="SMART" id="SM00449">
    <property type="entry name" value="SPRY"/>
    <property type="match status" value="3"/>
</dbReference>
<dbReference type="InterPro" id="IPR036300">
    <property type="entry name" value="MIR_dom_sf"/>
</dbReference>
<dbReference type="Pfam" id="PF02026">
    <property type="entry name" value="RyR"/>
    <property type="match status" value="4"/>
</dbReference>
<feature type="region of interest" description="Disordered" evidence="15">
    <location>
        <begin position="4436"/>
        <end position="4465"/>
    </location>
</feature>
<dbReference type="InterPro" id="IPR014821">
    <property type="entry name" value="Ins145_P3_rcpt"/>
</dbReference>
<feature type="region of interest" description="Disordered" evidence="15">
    <location>
        <begin position="2217"/>
        <end position="2256"/>
    </location>
</feature>
<feature type="compositionally biased region" description="Low complexity" evidence="15">
    <location>
        <begin position="2578"/>
        <end position="2593"/>
    </location>
</feature>
<dbReference type="Pfam" id="PF00622">
    <property type="entry name" value="SPRY"/>
    <property type="match status" value="3"/>
</dbReference>
<dbReference type="InterPro" id="IPR013320">
    <property type="entry name" value="ConA-like_dom_sf"/>
</dbReference>
<dbReference type="InterPro" id="IPR003877">
    <property type="entry name" value="SPRY_dom"/>
</dbReference>
<dbReference type="STRING" id="6182.A0A4Z2DNF4"/>
<evidence type="ECO:0000256" key="12">
    <source>
        <dbReference type="ARBA" id="ARBA00023286"/>
    </source>
</evidence>
<dbReference type="Gene3D" id="1.10.238.10">
    <property type="entry name" value="EF-hand"/>
    <property type="match status" value="1"/>
</dbReference>
<feature type="compositionally biased region" description="Low complexity" evidence="15">
    <location>
        <begin position="5178"/>
        <end position="5187"/>
    </location>
</feature>
<dbReference type="Gene3D" id="6.20.350.10">
    <property type="match status" value="2"/>
</dbReference>
<dbReference type="GO" id="GO:0005790">
    <property type="term" value="C:smooth endoplasmic reticulum"/>
    <property type="evidence" value="ECO:0007669"/>
    <property type="project" value="TreeGrafter"/>
</dbReference>
<dbReference type="CDD" id="cd12877">
    <property type="entry name" value="SPRY1_RyR"/>
    <property type="match status" value="1"/>
</dbReference>
<keyword evidence="6" id="KW-0677">Repeat</keyword>
<feature type="compositionally biased region" description="Gly residues" evidence="15">
    <location>
        <begin position="1475"/>
        <end position="1485"/>
    </location>
</feature>
<evidence type="ECO:0000256" key="9">
    <source>
        <dbReference type="ARBA" id="ARBA00022989"/>
    </source>
</evidence>
<evidence type="ECO:0000259" key="19">
    <source>
        <dbReference type="PROSITE" id="PS50919"/>
    </source>
</evidence>
<keyword evidence="10" id="KW-0406">Ion transport</keyword>
<dbReference type="PRINTS" id="PR00795">
    <property type="entry name" value="RYANODINER"/>
</dbReference>
<dbReference type="GO" id="GO:0042383">
    <property type="term" value="C:sarcolemma"/>
    <property type="evidence" value="ECO:0007669"/>
    <property type="project" value="TreeGrafter"/>
</dbReference>
<dbReference type="CDD" id="cd12878">
    <property type="entry name" value="SPRY2_RyR"/>
    <property type="match status" value="1"/>
</dbReference>
<feature type="domain" description="MIR" evidence="19">
    <location>
        <begin position="303"/>
        <end position="358"/>
    </location>
</feature>
<dbReference type="OrthoDB" id="300855at2759"/>
<keyword evidence="8" id="KW-0703">Sarcoplasmic reticulum</keyword>
<dbReference type="Gene3D" id="1.10.490.160">
    <property type="match status" value="1"/>
</dbReference>
<dbReference type="InterPro" id="IPR018247">
    <property type="entry name" value="EF_Hand_1_Ca_BS"/>
</dbReference>
<dbReference type="SUPFAM" id="SSF100909">
    <property type="entry name" value="IP3 receptor type 1 binding core, domain 2"/>
    <property type="match status" value="1"/>
</dbReference>
<feature type="region of interest" description="Disordered" evidence="15">
    <location>
        <begin position="4353"/>
        <end position="4402"/>
    </location>
</feature>
<dbReference type="GO" id="GO:0030018">
    <property type="term" value="C:Z disc"/>
    <property type="evidence" value="ECO:0007669"/>
    <property type="project" value="TreeGrafter"/>
</dbReference>
<dbReference type="PANTHER" id="PTHR46399:SF8">
    <property type="entry name" value="B30.2_SPRY DOMAIN-CONTAINING PROTEIN"/>
    <property type="match status" value="1"/>
</dbReference>
<dbReference type="InterPro" id="IPR002048">
    <property type="entry name" value="EF_hand_dom"/>
</dbReference>
<dbReference type="InterPro" id="IPR003032">
    <property type="entry name" value="Ryanodine_rcpt"/>
</dbReference>
<feature type="transmembrane region" description="Helical" evidence="16">
    <location>
        <begin position="5426"/>
        <end position="5448"/>
    </location>
</feature>
<evidence type="ECO:0000256" key="1">
    <source>
        <dbReference type="ARBA" id="ARBA00004326"/>
    </source>
</evidence>
<evidence type="ECO:0000256" key="13">
    <source>
        <dbReference type="ARBA" id="ARBA00023303"/>
    </source>
</evidence>
<proteinExistence type="predicted"/>
<feature type="compositionally biased region" description="Polar residues" evidence="15">
    <location>
        <begin position="4067"/>
        <end position="4090"/>
    </location>
</feature>
<feature type="region of interest" description="Disordered" evidence="15">
    <location>
        <begin position="5169"/>
        <end position="5204"/>
    </location>
</feature>
<sequence length="5688" mass="633297">MSSLPAEEETSFLRTEDFICLSCFSHGSSERLCLAAEGFGNRMCSLEIISRESPPPNMPPCVFVLDQALSVRALQEMLSIQHQSSDGGGQSGHRTLLYGHAIRLKHRESNMYLSCLSTSTSQDKLAFDVGLQQNAESEACWWTIHPASKQRSVGEKVRIGDDLILVSVSSERYLHVYGEVNSSHGVIASFQQTLWTVLPVSSGAIRQKSMHMVLGGDVVRLFHGDESLTAACATESEEFSPSITMAVNGTAPGSPPNKMPRPSIMNCDPLSSSRYAVMYEIGAVSTSACSLWRIEHKKTKWSAGFFSWGCEIRLRHVTTGRYLGVLPSEANGSGHCDVVTLSAHEATNAASIFLIRPSKDDKKRMEEHEAEGMGEPDVRLGETLTYLQHAASGRWLSYEAYETRKRGVGRVEEKKAVLLVEGHMDDLFSLVRAQDEEIRSASAIRRCTSVFNNFIHTLNYISSPQNISLPIQQCQYNLSSGHLLGEVTQCLEDLIEFFAQPSPHEDHEIQQSKLAALRNRQNLFQNEGMIGHVLSTIEKFTGTFQTRREFSQALGEDKADQFDELGNYLYLLLAALIRGNRENCAQFATPTRLDWLFNRLELQQGFAEGVLDALHCVLTDSDEALYLITERHIRTLIGLLDKQGRDPRVLQALCSLCYGRQGGAVRLNQELIYETLLPQKDLLLQTKLVDQCGSVRPNIFVGYKDGGAMYPKWYFEVIIDLLETVTHQPAKIRVGWANTEGYNAHPCGGPGWGAASLGDDLFSYAFDGSCLWAGGKPKQATIGTDETTNEETASNVPLKRGDIIGCLLDLTGPVIQFNVNGRLVKGYFQDFNITGLFYPCISMNAKASARFLLGSNQGRLHHGPPPGYSPICYARQPGQKLRLEPVFTFGQLDKYVFTGPLNSPTPQQYVFVPRTVRTSHIQLPNYVEIVRDRLAENLHEMWSMRKIDQGWKYGERRDDENGLHPCLTTFDKLPPSDRQYNVTLAYETLRTIIGLGYNITYEPLPEGTRLRTMKLPNSFTQVNGYKPQPLDLTQVRLSVRLEVLVDQLAENTHNMWARDRIALGWTYGFVEDHSQKRSPHLVPFSEVDPIIQQSNKDTAIETVKTLLVYGYTLEPISSESSDAGRSNSTMDYSGPTRTYRGQITRAVTRGKWYYEAEILTSGFIRIGWAKKSAPPDLIIGSNNSSYGFAAHQARKWHRNGSAYGTVCQPGDVIGCMMDLIDKTISFSLNGELMMDPLGLEIAFKHIKVDEGYVPAFSLGSGQHVKINFGNDVQSLKFFTYCGLQEGYKPLGVNMCRPLPMWYSREDPSLFVDIGRQHPSLKVNVSSGTTPTFKVTVKQADYMSSEETQFLRLSLGTRCKDHFTSKSLNERHAHLDALRRQLEPEPAYTQGVSAGTTSNLVIMGQDMTASTLEVRDRRGKKIRLGNMFKKARSRDPSPEVTSTLGGGGGSLLSGGGSSLTGGKRGGAQATTSSLGPSGGGGQGSAGSGSLLSATAGGFSSGISGQQFAPTQTPQIDHNYPGVTGGQVQMQYTGISTSGGAPNGMKNTRAGAINLDEMDLFLPAPGGHTSPLANLVDEFSFTVLVLPGQDPGLVHIGWVTSYFKLAKTSKQDHISGFLHNVSSQLQFDTTHGQLHGQSNQQTMLGDTGGSIQPYAADLFTVRQAAVCLLESDLTLKSAVAERASFMVNLGQLLNQMATPEDLGKRMSQGLSLTCWVDIATGTLGFDLNGRDSGIRFQVEPSTRLFAAVFYRPTVKEAIHFEFGRRNRYTLPITASMLRPPRCTSTVLPHRLRVQALERVHWARVPPKSMKMHSMKISKLRGWSTIIECPVSEIAVRLPESDRCFTALELDEMQELLKFHSHTLELYRALCCHDNHNVAQYLTNHVDEHQLLYVMTASDMPGPLRSGFIDLMLVMHISSHVKLKQVTGKEFIVPMFKNEPKTKKNLFNFDEQIGEVDGKELSDEGYKVGDEEEKEEDEYDLDRIPAVGEHVSIRPELRTDSHLLIVQGQECPGADGTGNLPAPVTEKSKEENPIPAALNVTGSNGLLKLADCPSFPLVKLKLLCLNCLVDSVFKGGSIRDPAGGSYEHLLLPLIKTINCLLVMGTLDQNDIHTLLAILDPESFKTSLSLRGDSTYESLLQFHLPESVKLEICRLLHNLCDLQLRNRVEQVVKFASKFVQALQEDQNSRYMAIKKSNLPSSVAARRTREFRCPASIQMKSLLQMPGSGGPTGRLQEAPTIPPSNEPGSGEEDDEDELEGVETNRCAEEVKEMLRHFHKLLCDKLGVMLPENGENNLENKSDSNSSTDSRFDELRLHAPTLTHPSDTLSLASFGASYPSDELQAALAHLPLVPPDMGHPEEGSGTPPWILKFLWNMIIRKPSGNDSTVEVNEKNEHTSVTQFYRSGKRSLDGLIVYTIVKWANEGFIESLELIREMFSALHRQYNAIEELRNALEKTYVISVSSQDEVSRLLRSLGRVRSLLGVQLGSNEEILLKNCLWDLMNNKVFFQHPDLTRCLAVHETVMQLMVQTLTKATFEQPSGSATVKDALHSSNQAATDITVTGVTGSSLPVLHEEGLGSNSGHSIHYHQQQQQQSHQQRGSAGPTEMVVQCCRFLCYFCRTSRDNQKAMFEHLSYMLENSSMLLARPSLRGTCPLDVAYSSLMDNNELALALREKQLEKVAIYLSRCGVQSNAELLAKGYPDIGWDPVEGERFLDFLRFTVWVNGETVEENANLVVRLLIRRPECLGPALRGGSKVMKHSTGNTGTDGLEVPPGGPDGLNAVRESNGQVFNESDCQLNLAGGGLLKAMKEGLVMSAQIKLVKMAQEAEAAGLNPEEEDLGWRTVLMDYEDANLFTPLPYNFESLPPEDDPDYIDLGAAILTFHSILVNLLGYCAPDMETVKSESLRARSILQSLVSMADLEGVLSLRFILPPPKLEVQTNEDGEDEWVDKAGMPPGLLPEHKASVVLFLERVYGISDAATFLRLLENGFLPDLRAATLLDSAVVPDSDMALALNRYLCNSVLPLLTRHTQYLGEEGTAGGLFEATLQTVYRLSKCRSITNHQREVVCDFLVALMQQIRPPMMFALLKKMVSDLRTLSKESVVSLRVLTEFYQRCGTYYSSDGWTGSTQGATGNSAASADDDSGNIISGGSIGTGSSNGSAGYDNAGGRSGGDGESSASEEERSITAHLFILIFEKLSRQPYEPELFSYALPCLCSIACALPPDYSISQLNAMDQQNDSLGQSTGQSVFTSQMNTLLVPGAPRQETNDSPEELIHHDVFRPQPIDTSQIRLPVALNSLIERFAEHCHDSWALDLIEQGYSFGAHVDEVRRTHPNLRAFSQLPPQEQMRYIHPVTDTLKAMLACGWSVDGDENRYRGTSGETKHLRRQTITSDNLLNYNPSPKDLRGVNVTKEMLNMAERLADNAHNIWARQKMSDLEAIGGGVHQLLVPYDILTDNERKRYRRLTHELIKYLQYNGYRLTVRTGSNSTNTNTMHNGTGGTGGVRLHDNRNLTPTSRFAYGLLSKLLDYVDSAMSSVREPMPSSRYSTSRSWLSSSQDMKFFVKVVLPLVERYFETQHAYFLDPTAGASIDEKKMAATLFCKLFSLLRIKLNAFGHDVKIAVSCLQGLVQTIDVKAILKMGTAEDFVRGRILPFFVNAADDLCVVVRNLDVGRYSHVKGTIKRGACSVDYVHMVLLPVLKSMFEHLGKNECGEYLLVGNVQVTCYRILNALYKLGTTSAKHANRQSFVDELNRHRALIGECLAALASAFPVAFLEANLNSNNPLSITFNNRGGDYSLEARDVLEELSKTTGDLQSIIKQVELLAEAGATGAAEAPYLIEVTLPMLCSYLPHWWRKGPECMNVTSCSGGSNEGGVGQDNATGNLLPKTKENNFLTGATGPLTTVTADLMNRVLGSVLQLIQTNIDSQHAPWMTRIATRTQPIVAHSTADMLGQYFLPVSERLLEHALIVERVEEAYRAEKRSGSENVGEREEELSRLVEILVRNLFAFYPLLIKFVDRHRSSWLKKPTYETQRLFSAVARMFLVWARATKFKREEENFVSAHEIDRLSLIVPSGGNLTPGMNRNRTQTNGRNESSNLKNVKKAKTGPHTSLTVACIKRLLPVGLSQLGGREQELVLCAKRKLIKETLSLTGDRCLEHSMQRESDSIIEAYLNNALDQEGDLDHRTQKWQKLLYKKIDQTIALTGRHAELVISTRKEVVDKILILSKVMHGLYMVDHPQTISKGAWKKLVSSQRKRAVMACFRMVPLYAMPTHRVMNLFLKGYITEWLDYEESLGVKLIEDVTSGALLKDLLKSNELLSAGGGNDNAPSTAHAIEGVQKSAESETGANQDLDMMDSTLDLDLSSVTIDPGSPVSTDPSKSASLQQTSSSQTSDNSSGQFAYRQDSSTSKPDPLTQLLVALCRSASDQAPDDPLYLAYAKIMSKSCSGEDEEEEEENSNEEGPSFQEQEEQKQQLLSEQNRLAERGAAEMVLLQLAASKGESTPVAQASIELGIALLLGGNIDVQGRMLDYLMRKKLSGFFTSLAGLTQKCSVLDLDTFERCNKAEGLAVGLSDMEGITNLYDADFTCKIFRFLQLLCEGHNLSFQDYLRTQAGNTVSVNLIISTVDYLLRLQESIMDFYWHYSNKDTIDESGKSSFIRAIKIGKQVFRSLTEYIQGPCIGNQLALAHSRLWDAVAGFIYVSAQMQDKLSRDPDQLDLLREFLNLQKELMIMLLSMLEGNVVNGPIAKQMVDTLTESSANVEMILRFFDIFLRMKVITTSEAFLAFDVNGDGWISNKEFRLALEQQKTYSTEEINYIIACVDNNADGRVDFKEFTERFYNPAEDIGFNLALLLTNLSEHVPSDPRLERLIGKARGVLDVFEPHLGRIEITGSNGRIERVYFEIRQQHIDQWEAPQIKESKRSFLHSVVGESGDKEKLECFVNFCEDTIFEMQHAQSINGDEADMALNRVAAFNRFLEITHLDFIGHVLSVIFHSIRPSQICATWQALRQMTIPDILLTLLGVIIGLIICVGRMGSHTLHLLWYIIVALASDFGQKRSLTHHHLAVRASMPWSVDRSSYLKVATTPSVIPHINEMDREQPWWLLSEDQQLLIERADPVHLATIEEEYAMMNSATSSNISHETTKVGNDISPKLSTTLKSINNNVASLNFPSSPYLKKTSSPIVSPITRSPTSVVNTPSSSPPSPISNQKQPEGCEESKANFNTRNYVISLFASNFYRFKISALILAFVINFLLLFSKVNQISQNGLGDADNDIGNELNGDVNIDGDSDNNDKELVEWITSGDTSSYVGPLIATLAFVHSILSFSTLVAYYYLKVPLVIFKREKEICRMLEFEGMWISSQPAEDNLRAHWDKLVLSTPSFPQMYWDKFVKKKVRNKYSIQYDHGEITTLLGMDKINPDTETGRFGLSKFFGGIDIQYLIWKWGVVFTDISFLYLAVYFAASAFGNLNYFLYACHLLDVAVSFKTLRTIIQSVTHNGKQLVLTVMLTSIVIYLYTVVAFNFFRKFYVKDNDGVPDPKCNDMKTCFIFHLHTGLRAGGGIGDEIEAPDGDESESYRILFDLTFFFFVIIILLAIIQGLIIDAFGDLRDQLEQVKEDLESKCFICGIGKEYFDKIPHGFEQHVEKEHNFANYMYFLMHIINKPDTEYTGQETYVWELYQQRCWDFFPIGDCFRKQYEEELQPK</sequence>
<evidence type="ECO:0000256" key="7">
    <source>
        <dbReference type="ARBA" id="ARBA00022837"/>
    </source>
</evidence>
<dbReference type="InterPro" id="IPR009460">
    <property type="entry name" value="Ryanrecept_TM4-6"/>
</dbReference>
<dbReference type="PANTHER" id="PTHR46399">
    <property type="entry name" value="B30.2/SPRY DOMAIN-CONTAINING PROTEIN"/>
    <property type="match status" value="1"/>
</dbReference>
<feature type="region of interest" description="Disordered" evidence="15">
    <location>
        <begin position="2575"/>
        <end position="2595"/>
    </location>
</feature>
<feature type="region of interest" description="Disordered" evidence="15">
    <location>
        <begin position="2747"/>
        <end position="2769"/>
    </location>
</feature>
<feature type="domain" description="B30.2/SPRY" evidence="17">
    <location>
        <begin position="1074"/>
        <end position="1273"/>
    </location>
</feature>
<dbReference type="GO" id="GO:0005219">
    <property type="term" value="F:ryanodine-sensitive calcium-release channel activity"/>
    <property type="evidence" value="ECO:0007669"/>
    <property type="project" value="InterPro"/>
</dbReference>
<evidence type="ECO:0000313" key="20">
    <source>
        <dbReference type="EMBL" id="TNN17700.1"/>
    </source>
</evidence>
<dbReference type="Pfam" id="PF01365">
    <property type="entry name" value="RYDR_ITPR"/>
    <property type="match status" value="2"/>
</dbReference>
<keyword evidence="11 16" id="KW-0472">Membrane</keyword>
<feature type="domain" description="B30.2/SPRY" evidence="17">
    <location>
        <begin position="645"/>
        <end position="858"/>
    </location>
</feature>
<dbReference type="InterPro" id="IPR013662">
    <property type="entry name" value="RIH_assoc-dom"/>
</dbReference>
<feature type="transmembrane region" description="Helical" evidence="16">
    <location>
        <begin position="5563"/>
        <end position="5586"/>
    </location>
</feature>
<dbReference type="Pfam" id="PF06459">
    <property type="entry name" value="RR_TM4-6"/>
    <property type="match status" value="1"/>
</dbReference>
<evidence type="ECO:0000256" key="3">
    <source>
        <dbReference type="ARBA" id="ARBA00022568"/>
    </source>
</evidence>
<evidence type="ECO:0000256" key="11">
    <source>
        <dbReference type="ARBA" id="ARBA00023136"/>
    </source>
</evidence>
<dbReference type="GO" id="GO:0006941">
    <property type="term" value="P:striated muscle contraction"/>
    <property type="evidence" value="ECO:0007669"/>
    <property type="project" value="TreeGrafter"/>
</dbReference>
<feature type="domain" description="EF-hand" evidence="18">
    <location>
        <begin position="4771"/>
        <end position="4799"/>
    </location>
</feature>
<dbReference type="Gene3D" id="1.25.10.30">
    <property type="entry name" value="IP3 receptor type 1 binding core, RIH domain"/>
    <property type="match status" value="1"/>
</dbReference>
<feature type="transmembrane region" description="Helical" evidence="16">
    <location>
        <begin position="5486"/>
        <end position="5509"/>
    </location>
</feature>
<gene>
    <name evidence="20" type="ORF">EWB00_010886</name>
</gene>
<reference evidence="20 21" key="1">
    <citation type="submission" date="2019-03" db="EMBL/GenBank/DDBJ databases">
        <title>An improved genome assembly of the fluke Schistosoma japonicum.</title>
        <authorList>
            <person name="Hu W."/>
            <person name="Luo F."/>
            <person name="Yin M."/>
            <person name="Mo X."/>
            <person name="Sun C."/>
            <person name="Wu Q."/>
            <person name="Zhu B."/>
            <person name="Xiang M."/>
            <person name="Wang J."/>
            <person name="Wang Y."/>
            <person name="Zhang T."/>
            <person name="Xu B."/>
            <person name="Zheng H."/>
            <person name="Feng Z."/>
        </authorList>
    </citation>
    <scope>NUCLEOTIDE SEQUENCE [LARGE SCALE GENOMIC DNA]</scope>
    <source>
        <strain evidence="20">HuSjv2</strain>
        <tissue evidence="20">Worms</tissue>
    </source>
</reference>
<dbReference type="Pfam" id="PF21119">
    <property type="entry name" value="RYDR_Jsol"/>
    <property type="match status" value="3"/>
</dbReference>
<feature type="domain" description="MIR" evidence="19">
    <location>
        <begin position="93"/>
        <end position="147"/>
    </location>
</feature>
<dbReference type="FunFam" id="1.10.490.160:FF:000003">
    <property type="entry name" value="Ryanodine receptor, isoform E"/>
    <property type="match status" value="1"/>
</dbReference>
<comment type="caution">
    <text evidence="20">The sequence shown here is derived from an EMBL/GenBank/DDBJ whole genome shotgun (WGS) entry which is preliminary data.</text>
</comment>
<evidence type="ECO:0000256" key="6">
    <source>
        <dbReference type="ARBA" id="ARBA00022737"/>
    </source>
</evidence>
<dbReference type="GO" id="GO:0005509">
    <property type="term" value="F:calcium ion binding"/>
    <property type="evidence" value="ECO:0007669"/>
    <property type="project" value="InterPro"/>
</dbReference>
<dbReference type="InterPro" id="IPR000699">
    <property type="entry name" value="RIH_dom"/>
</dbReference>
<evidence type="ECO:0000256" key="15">
    <source>
        <dbReference type="SAM" id="MobiDB-lite"/>
    </source>
</evidence>
<dbReference type="InterPro" id="IPR035764">
    <property type="entry name" value="SPRY2_RyR"/>
</dbReference>
<feature type="region of interest" description="Disordered" evidence="15">
    <location>
        <begin position="1422"/>
        <end position="1487"/>
    </location>
</feature>
<dbReference type="PROSITE" id="PS50919">
    <property type="entry name" value="MIR"/>
    <property type="match status" value="2"/>
</dbReference>
<dbReference type="InterPro" id="IPR016093">
    <property type="entry name" value="MIR_motif"/>
</dbReference>
<keyword evidence="13" id="KW-0407">Ion channel</keyword>
<keyword evidence="4" id="KW-0107">Calcium channel</keyword>
<feature type="compositionally biased region" description="Low complexity" evidence="15">
    <location>
        <begin position="3479"/>
        <end position="3489"/>
    </location>
</feature>
<feature type="compositionally biased region" description="Gly residues" evidence="15">
    <location>
        <begin position="1443"/>
        <end position="1464"/>
    </location>
</feature>
<comment type="catalytic activity">
    <reaction evidence="14">
        <text>Ca(2+)(in) = Ca(2+)(out)</text>
        <dbReference type="Rhea" id="RHEA:29671"/>
        <dbReference type="ChEBI" id="CHEBI:29108"/>
    </reaction>
</comment>
<dbReference type="SMART" id="SM00472">
    <property type="entry name" value="MIR"/>
    <property type="match status" value="3"/>
</dbReference>
<evidence type="ECO:0000256" key="8">
    <source>
        <dbReference type="ARBA" id="ARBA00022951"/>
    </source>
</evidence>
<feature type="transmembrane region" description="Helical" evidence="16">
    <location>
        <begin position="5227"/>
        <end position="5245"/>
    </location>
</feature>
<evidence type="ECO:0000256" key="10">
    <source>
        <dbReference type="ARBA" id="ARBA00023065"/>
    </source>
</evidence>
<keyword evidence="21" id="KW-1185">Reference proteome</keyword>
<dbReference type="Pfam" id="PF02815">
    <property type="entry name" value="MIR"/>
    <property type="match status" value="1"/>
</dbReference>
<dbReference type="GO" id="GO:0006874">
    <property type="term" value="P:intracellular calcium ion homeostasis"/>
    <property type="evidence" value="ECO:0007669"/>
    <property type="project" value="InterPro"/>
</dbReference>
<dbReference type="InterPro" id="IPR035910">
    <property type="entry name" value="RyR/IP3R_RIH_dom_sf"/>
</dbReference>
<dbReference type="SUPFAM" id="SSF47473">
    <property type="entry name" value="EF-hand"/>
    <property type="match status" value="1"/>
</dbReference>
<dbReference type="InterPro" id="IPR001870">
    <property type="entry name" value="B30.2/SPRY"/>
</dbReference>
<organism evidence="20 21">
    <name type="scientific">Schistosoma japonicum</name>
    <name type="common">Blood fluke</name>
    <dbReference type="NCBI Taxonomy" id="6182"/>
    <lineage>
        <taxon>Eukaryota</taxon>
        <taxon>Metazoa</taxon>
        <taxon>Spiralia</taxon>
        <taxon>Lophotrochozoa</taxon>
        <taxon>Platyhelminthes</taxon>
        <taxon>Trematoda</taxon>
        <taxon>Digenea</taxon>
        <taxon>Strigeidida</taxon>
        <taxon>Schistosomatoidea</taxon>
        <taxon>Schistosomatidae</taxon>
        <taxon>Schistosoma</taxon>
    </lineage>
</organism>
<dbReference type="FunFam" id="1.10.287.70:FF:000017">
    <property type="entry name" value="ryanodine receptor isoform X2"/>
    <property type="match status" value="1"/>
</dbReference>
<dbReference type="Gene3D" id="2.60.120.920">
    <property type="match status" value="3"/>
</dbReference>
<keyword evidence="7" id="KW-0106">Calcium</keyword>
<dbReference type="PROSITE" id="PS50222">
    <property type="entry name" value="EF_HAND_2"/>
    <property type="match status" value="1"/>
</dbReference>
<dbReference type="InterPro" id="IPR011992">
    <property type="entry name" value="EF-hand-dom_pair"/>
</dbReference>
<dbReference type="InterPro" id="IPR043136">
    <property type="entry name" value="B30.2/SPRY_sf"/>
</dbReference>
<dbReference type="InterPro" id="IPR013333">
    <property type="entry name" value="Ryan_recept"/>
</dbReference>
<keyword evidence="5 16" id="KW-0812">Transmembrane</keyword>
<dbReference type="Pfam" id="PF08454">
    <property type="entry name" value="RIH_assoc"/>
    <property type="match status" value="1"/>
</dbReference>
<feature type="transmembrane region" description="Helical" evidence="16">
    <location>
        <begin position="5299"/>
        <end position="5321"/>
    </location>
</feature>
<dbReference type="PROSITE" id="PS50188">
    <property type="entry name" value="B302_SPRY"/>
    <property type="match status" value="2"/>
</dbReference>
<dbReference type="InterPro" id="IPR005821">
    <property type="entry name" value="Ion_trans_dom"/>
</dbReference>
<dbReference type="SUPFAM" id="SSF82109">
    <property type="entry name" value="MIR domain"/>
    <property type="match status" value="2"/>
</dbReference>
<dbReference type="SMART" id="SM00054">
    <property type="entry name" value="EFh"/>
    <property type="match status" value="2"/>
</dbReference>
<dbReference type="GO" id="GO:0033017">
    <property type="term" value="C:sarcoplasmic reticulum membrane"/>
    <property type="evidence" value="ECO:0007669"/>
    <property type="project" value="UniProtKB-SubCell"/>
</dbReference>
<dbReference type="EMBL" id="SKCS01000089">
    <property type="protein sequence ID" value="TNN17700.1"/>
    <property type="molecule type" value="Genomic_DNA"/>
</dbReference>
<dbReference type="Gene3D" id="2.80.10.50">
    <property type="match status" value="2"/>
</dbReference>
<feature type="compositionally biased region" description="Low complexity" evidence="15">
    <location>
        <begin position="4369"/>
        <end position="4389"/>
    </location>
</feature>
<accession>A0A4Z2DNF4</accession>
<protein>
    <submittedName>
        <fullName evidence="20">Ryanodine receptor isoform 1</fullName>
    </submittedName>
</protein>
<dbReference type="GO" id="GO:0014808">
    <property type="term" value="P:release of sequestered calcium ion into cytosol by sarcoplasmic reticulum"/>
    <property type="evidence" value="ECO:0007669"/>
    <property type="project" value="TreeGrafter"/>
</dbReference>
<keyword evidence="20" id="KW-0675">Receptor</keyword>
<feature type="region of interest" description="Disordered" evidence="15">
    <location>
        <begin position="3479"/>
        <end position="3500"/>
    </location>
</feature>
<evidence type="ECO:0000256" key="5">
    <source>
        <dbReference type="ARBA" id="ARBA00022692"/>
    </source>
</evidence>
<keyword evidence="12" id="KW-1071">Ligand-gated ion channel</keyword>
<dbReference type="GO" id="GO:0034704">
    <property type="term" value="C:calcium channel complex"/>
    <property type="evidence" value="ECO:0007669"/>
    <property type="project" value="TreeGrafter"/>
</dbReference>
<dbReference type="Pfam" id="PF00520">
    <property type="entry name" value="Ion_trans"/>
    <property type="match status" value="1"/>
</dbReference>
<keyword evidence="2" id="KW-0813">Transport</keyword>
<keyword evidence="3" id="KW-0109">Calcium transport</keyword>
<dbReference type="SUPFAM" id="SSF49899">
    <property type="entry name" value="Concanavalin A-like lectins/glucanases"/>
    <property type="match status" value="2"/>
</dbReference>
<feature type="transmembrane region" description="Helical" evidence="16">
    <location>
        <begin position="5005"/>
        <end position="5024"/>
    </location>
</feature>
<dbReference type="Pfam" id="PF08709">
    <property type="entry name" value="Ins145_P3_rec"/>
    <property type="match status" value="1"/>
</dbReference>
<feature type="region of interest" description="Disordered" evidence="15">
    <location>
        <begin position="4067"/>
        <end position="4095"/>
    </location>
</feature>
<dbReference type="InterPro" id="IPR015925">
    <property type="entry name" value="Ryanodine_IP3_receptor"/>
</dbReference>
<keyword evidence="9 16" id="KW-1133">Transmembrane helix</keyword>
<evidence type="ECO:0000256" key="14">
    <source>
        <dbReference type="ARBA" id="ARBA00036634"/>
    </source>
</evidence>
<dbReference type="InterPro" id="IPR048581">
    <property type="entry name" value="RYDR_Jsol"/>
</dbReference>
<feature type="compositionally biased region" description="Acidic residues" evidence="15">
    <location>
        <begin position="4438"/>
        <end position="4449"/>
    </location>
</feature>
<evidence type="ECO:0000256" key="16">
    <source>
        <dbReference type="SAM" id="Phobius"/>
    </source>
</evidence>
<feature type="region of interest" description="Disordered" evidence="15">
    <location>
        <begin position="3152"/>
        <end position="3174"/>
    </location>
</feature>
<evidence type="ECO:0000256" key="4">
    <source>
        <dbReference type="ARBA" id="ARBA00022673"/>
    </source>
</evidence>
<evidence type="ECO:0000256" key="2">
    <source>
        <dbReference type="ARBA" id="ARBA00022448"/>
    </source>
</evidence>
<name>A0A4Z2DNF4_SCHJA</name>
<dbReference type="PROSITE" id="PS00018">
    <property type="entry name" value="EF_HAND_1"/>
    <property type="match status" value="2"/>
</dbReference>
<dbReference type="InterPro" id="IPR035761">
    <property type="entry name" value="SPRY1_RyR"/>
</dbReference>
<evidence type="ECO:0000259" key="18">
    <source>
        <dbReference type="PROSITE" id="PS50222"/>
    </source>
</evidence>
<evidence type="ECO:0000313" key="21">
    <source>
        <dbReference type="Proteomes" id="UP000311919"/>
    </source>
</evidence>
<comment type="subcellular location">
    <subcellularLocation>
        <location evidence="1">Sarcoplasmic reticulum membrane</location>
        <topology evidence="1">Multi-pass membrane protein</topology>
    </subcellularLocation>
</comment>
<dbReference type="Proteomes" id="UP000311919">
    <property type="component" value="Unassembled WGS sequence"/>
</dbReference>
<dbReference type="CDD" id="cd00051">
    <property type="entry name" value="EFh"/>
    <property type="match status" value="1"/>
</dbReference>
<dbReference type="Pfam" id="PF13499">
    <property type="entry name" value="EF-hand_7"/>
    <property type="match status" value="1"/>
</dbReference>
<feature type="compositionally biased region" description="Acidic residues" evidence="15">
    <location>
        <begin position="2244"/>
        <end position="2255"/>
    </location>
</feature>